<accession>A0A1D1ZLR6</accession>
<protein>
    <submittedName>
        <fullName evidence="2">Putative global transcription activator SNF2L2</fullName>
    </submittedName>
</protein>
<dbReference type="AlphaFoldDB" id="A0A1D1ZLR6"/>
<feature type="non-terminal residue" evidence="2">
    <location>
        <position position="1"/>
    </location>
</feature>
<feature type="compositionally biased region" description="Basic residues" evidence="1">
    <location>
        <begin position="98"/>
        <end position="116"/>
    </location>
</feature>
<feature type="region of interest" description="Disordered" evidence="1">
    <location>
        <begin position="79"/>
        <end position="142"/>
    </location>
</feature>
<evidence type="ECO:0000313" key="2">
    <source>
        <dbReference type="EMBL" id="JAT67906.1"/>
    </source>
</evidence>
<sequence>TSPLSLSLLDKQLFLLSLVGRRHGPSPTRTRPRGAAGLPVGGDGVAGSLCCGREDLPAIHLEPVAVPALHPELRLQSHAGLLPGRGAGDHDPAALPPRHPRRRRQQVAGHPHRRRAGSPASPCLPPQVPTRQPVAPSPLINSPTSTVTVRSLRWSERGILSRLVRVSSIKKFVSTLELCCLLTYHMKY</sequence>
<organism evidence="2">
    <name type="scientific">Anthurium amnicola</name>
    <dbReference type="NCBI Taxonomy" id="1678845"/>
    <lineage>
        <taxon>Eukaryota</taxon>
        <taxon>Viridiplantae</taxon>
        <taxon>Streptophyta</taxon>
        <taxon>Embryophyta</taxon>
        <taxon>Tracheophyta</taxon>
        <taxon>Spermatophyta</taxon>
        <taxon>Magnoliopsida</taxon>
        <taxon>Liliopsida</taxon>
        <taxon>Araceae</taxon>
        <taxon>Pothoideae</taxon>
        <taxon>Potheae</taxon>
        <taxon>Anthurium</taxon>
    </lineage>
</organism>
<reference evidence="2" key="1">
    <citation type="submission" date="2015-07" db="EMBL/GenBank/DDBJ databases">
        <title>Transcriptome Assembly of Anthurium amnicola.</title>
        <authorList>
            <person name="Suzuki J."/>
        </authorList>
    </citation>
    <scope>NUCLEOTIDE SEQUENCE</scope>
</reference>
<dbReference type="EMBL" id="GDJX01000030">
    <property type="protein sequence ID" value="JAT67906.1"/>
    <property type="molecule type" value="Transcribed_RNA"/>
</dbReference>
<name>A0A1D1ZLR6_9ARAE</name>
<gene>
    <name evidence="2" type="primary">SMARCA2_2</name>
    <name evidence="2" type="ORF">g.145118</name>
</gene>
<proteinExistence type="predicted"/>
<evidence type="ECO:0000256" key="1">
    <source>
        <dbReference type="SAM" id="MobiDB-lite"/>
    </source>
</evidence>